<dbReference type="AlphaFoldDB" id="A0AAP0FP77"/>
<organism evidence="1 2">
    <name type="scientific">Stephania yunnanensis</name>
    <dbReference type="NCBI Taxonomy" id="152371"/>
    <lineage>
        <taxon>Eukaryota</taxon>
        <taxon>Viridiplantae</taxon>
        <taxon>Streptophyta</taxon>
        <taxon>Embryophyta</taxon>
        <taxon>Tracheophyta</taxon>
        <taxon>Spermatophyta</taxon>
        <taxon>Magnoliopsida</taxon>
        <taxon>Ranunculales</taxon>
        <taxon>Menispermaceae</taxon>
        <taxon>Menispermoideae</taxon>
        <taxon>Cissampelideae</taxon>
        <taxon>Stephania</taxon>
    </lineage>
</organism>
<protein>
    <submittedName>
        <fullName evidence="1">Uncharacterized protein</fullName>
    </submittedName>
</protein>
<name>A0AAP0FP77_9MAGN</name>
<dbReference type="EMBL" id="JBBNAF010000010">
    <property type="protein sequence ID" value="KAK9107484.1"/>
    <property type="molecule type" value="Genomic_DNA"/>
</dbReference>
<evidence type="ECO:0000313" key="2">
    <source>
        <dbReference type="Proteomes" id="UP001420932"/>
    </source>
</evidence>
<reference evidence="1 2" key="1">
    <citation type="submission" date="2024-01" db="EMBL/GenBank/DDBJ databases">
        <title>Genome assemblies of Stephania.</title>
        <authorList>
            <person name="Yang L."/>
        </authorList>
    </citation>
    <scope>NUCLEOTIDE SEQUENCE [LARGE SCALE GENOMIC DNA]</scope>
    <source>
        <strain evidence="1">YNDBR</strain>
        <tissue evidence="1">Leaf</tissue>
    </source>
</reference>
<dbReference type="Proteomes" id="UP001420932">
    <property type="component" value="Unassembled WGS sequence"/>
</dbReference>
<gene>
    <name evidence="1" type="ORF">Syun_023495</name>
</gene>
<keyword evidence="2" id="KW-1185">Reference proteome</keyword>
<sequence length="74" mass="7939">MMLLHNLVKAADSTSTSLVTSPPACPFFSSVPISTLSVCPLLPSDTPYFIHPPHPPLAYDMPLSYVFADDSASM</sequence>
<accession>A0AAP0FP77</accession>
<evidence type="ECO:0000313" key="1">
    <source>
        <dbReference type="EMBL" id="KAK9107484.1"/>
    </source>
</evidence>
<comment type="caution">
    <text evidence="1">The sequence shown here is derived from an EMBL/GenBank/DDBJ whole genome shotgun (WGS) entry which is preliminary data.</text>
</comment>
<proteinExistence type="predicted"/>